<dbReference type="Proteomes" id="UP000008075">
    <property type="component" value="Chromosome"/>
</dbReference>
<keyword evidence="3" id="KW-1185">Reference proteome</keyword>
<sequence>MNFTLTGHRPDEAPTLKPFGKQAQPIGISPQYLKHIPRRPRKMKTCPENGLSFSAFCTFEARPLNPLRISVTPATIQIRVPAGNMLIIHPPSFH</sequence>
<evidence type="ECO:0000313" key="3">
    <source>
        <dbReference type="Proteomes" id="UP000008075"/>
    </source>
</evidence>
<dbReference type="EMBL" id="FN667742">
    <property type="protein sequence ID" value="CBJ89082.1"/>
    <property type="molecule type" value="Genomic_DNA"/>
</dbReference>
<evidence type="ECO:0000256" key="1">
    <source>
        <dbReference type="SAM" id="MobiDB-lite"/>
    </source>
</evidence>
<reference evidence="2 3" key="1">
    <citation type="journal article" date="2011" name="PLoS ONE">
        <title>The entomopathogenic bacterial endosymbionts xenorhabdus and photorhabdus: convergent lifestyles from divergent genomes.</title>
        <authorList>
            <person name="Chaston J.M."/>
            <person name="Suen G."/>
            <person name="Tucker S.L."/>
            <person name="Andersen A.W."/>
            <person name="Bhasin A."/>
            <person name="Bode E."/>
            <person name="Bode H.B."/>
            <person name="Brachmann A.O."/>
            <person name="Cowles C.E."/>
            <person name="Cowles K.N."/>
            <person name="Darby C."/>
            <person name="de Leon L."/>
            <person name="Drace K."/>
            <person name="Du Z."/>
            <person name="Givaudan A."/>
            <person name="Herbert Tran E.E."/>
            <person name="Jewell K.A."/>
            <person name="Knack J.J."/>
            <person name="Krasomil-Osterfeld K.C."/>
            <person name="Kukor R."/>
            <person name="Lanois A."/>
            <person name="Latreille P."/>
            <person name="Leimgruber N.K."/>
            <person name="Lipke C.M."/>
            <person name="Liu R."/>
            <person name="Lu X."/>
            <person name="Martens E.C."/>
            <person name="Marri P.R."/>
            <person name="Medigue C."/>
            <person name="Menard M.L."/>
            <person name="Miller N.M."/>
            <person name="Morales-Soto N."/>
            <person name="Norton S."/>
            <person name="Ogier J.C."/>
            <person name="Orchard S.S."/>
            <person name="Park D."/>
            <person name="Park Y."/>
            <person name="Qurollo B.A."/>
            <person name="Sugar D.R."/>
            <person name="Richards G.R."/>
            <person name="Rouy Z."/>
            <person name="Slominski B."/>
            <person name="Slominski K."/>
            <person name="Snyder H."/>
            <person name="Tjaden B.C."/>
            <person name="van der Hoeven R."/>
            <person name="Welch R.D."/>
            <person name="Wheeler C."/>
            <person name="Xiang B."/>
            <person name="Barbazuk B."/>
            <person name="Gaudriault S."/>
            <person name="Goodner B."/>
            <person name="Slater S.C."/>
            <person name="Forst S."/>
            <person name="Goldman B.S."/>
            <person name="Goodrich-Blair H."/>
        </authorList>
    </citation>
    <scope>NUCLEOTIDE SEQUENCE [LARGE SCALE GENOMIC DNA]</scope>
    <source>
        <strain evidence="3">ATCC 19061 / DSM 3370 / CCUG 14189 / LMG 1036 / NCIMB 9965 / AN6</strain>
    </source>
</reference>
<dbReference type="AlphaFoldDB" id="D3VLC3"/>
<accession>D3VLC3</accession>
<gene>
    <name evidence="2" type="ordered locus">XNC1_1011</name>
</gene>
<dbReference type="STRING" id="406817.XNC1_1011"/>
<protein>
    <submittedName>
        <fullName evidence="2">Uncharacterized protein</fullName>
    </submittedName>
</protein>
<dbReference type="KEGG" id="xne:XNC1_1011"/>
<feature type="region of interest" description="Disordered" evidence="1">
    <location>
        <begin position="1"/>
        <end position="23"/>
    </location>
</feature>
<organism evidence="2 3">
    <name type="scientific">Xenorhabdus nematophila (strain ATCC 19061 / DSM 3370 / CCUG 14189 / LMG 1036 / NCIMB 9965 / AN6)</name>
    <dbReference type="NCBI Taxonomy" id="406817"/>
    <lineage>
        <taxon>Bacteria</taxon>
        <taxon>Pseudomonadati</taxon>
        <taxon>Pseudomonadota</taxon>
        <taxon>Gammaproteobacteria</taxon>
        <taxon>Enterobacterales</taxon>
        <taxon>Morganellaceae</taxon>
        <taxon>Xenorhabdus</taxon>
    </lineage>
</organism>
<dbReference type="HOGENOM" id="CLU_2385423_0_0_6"/>
<proteinExistence type="predicted"/>
<evidence type="ECO:0000313" key="2">
    <source>
        <dbReference type="EMBL" id="CBJ89082.1"/>
    </source>
</evidence>
<name>D3VLC3_XENNA</name>